<evidence type="ECO:0000259" key="1">
    <source>
        <dbReference type="Pfam" id="PF19835"/>
    </source>
</evidence>
<dbReference type="EMBL" id="MN602266">
    <property type="protein sequence ID" value="QGH74641.1"/>
    <property type="molecule type" value="Genomic_DNA"/>
</dbReference>
<sequence>MTRKNTKKSLEPSPLLGANEIGHWEFTKKFRVSEWFGFIYCITRKSDGKFYFGKKQLRVMGKKRSANYGKEHSWRTYTGSSDVLNKDIKALGKDAFDFEIVDLYKTKGGLYYAEAYLQMVSNSLPLRLPSDPEKFASYNATIAAVRFIPKEEPTYRTKTFVSKVNKRLKERSPK</sequence>
<gene>
    <name evidence="2" type="ORF">DSS3VP1_00073</name>
</gene>
<evidence type="ECO:0000313" key="2">
    <source>
        <dbReference type="EMBL" id="QGH74641.1"/>
    </source>
</evidence>
<dbReference type="Pfam" id="PF19835">
    <property type="entry name" value="SegE_GIY-YIG"/>
    <property type="match status" value="1"/>
</dbReference>
<protein>
    <recommendedName>
        <fullName evidence="1">Putative endonuclease SegE-like GIY-YIG domain-containing protein</fullName>
    </recommendedName>
</protein>
<name>A0A7S5FSZ6_9CAUD</name>
<organism evidence="2 3">
    <name type="scientific">Bacteriophage DSS3_VP1</name>
    <dbReference type="NCBI Taxonomy" id="2664196"/>
    <lineage>
        <taxon>Viruses</taxon>
        <taxon>Duplodnaviria</taxon>
        <taxon>Heunggongvirae</taxon>
        <taxon>Uroviricota</taxon>
        <taxon>Caudoviricetes</taxon>
        <taxon>Naomviridae</taxon>
        <taxon>Noahvirus</taxon>
        <taxon>Noahvirus arc</taxon>
    </lineage>
</organism>
<feature type="domain" description="Putative endonuclease SegE-like GIY-YIG" evidence="1">
    <location>
        <begin position="29"/>
        <end position="134"/>
    </location>
</feature>
<dbReference type="InterPro" id="IPR035901">
    <property type="entry name" value="GIY-YIG_endonuc_sf"/>
</dbReference>
<reference evidence="2 3" key="1">
    <citation type="submission" date="2019-10" db="EMBL/GenBank/DDBJ databases">
        <title>Isolation and characterisation of a new family of globally distributed lytic roseophage, the Naomivirus.</title>
        <authorList>
            <person name="Rihtman B."/>
            <person name="Puxty R.J."/>
            <person name="Hapeshi A."/>
            <person name="Zhan Y."/>
            <person name="Michinevski S."/>
            <person name="Waterfield N.R."/>
            <person name="Chen F."/>
            <person name="Millard A.D."/>
            <person name="Scanlan D.J."/>
            <person name="Chen Y."/>
        </authorList>
    </citation>
    <scope>NUCLEOTIDE SEQUENCE [LARGE SCALE GENOMIC DNA]</scope>
</reference>
<proteinExistence type="predicted"/>
<dbReference type="Proteomes" id="UP000594402">
    <property type="component" value="Segment"/>
</dbReference>
<evidence type="ECO:0000313" key="3">
    <source>
        <dbReference type="Proteomes" id="UP000594402"/>
    </source>
</evidence>
<dbReference type="Gene3D" id="3.40.1440.10">
    <property type="entry name" value="GIY-YIG endonuclease"/>
    <property type="match status" value="1"/>
</dbReference>
<dbReference type="InterPro" id="IPR045566">
    <property type="entry name" value="SegE-like_GIY-YIG"/>
</dbReference>
<accession>A0A7S5FSZ6</accession>
<keyword evidence="3" id="KW-1185">Reference proteome</keyword>